<protein>
    <recommendedName>
        <fullName evidence="3">prolyl oligopeptidase</fullName>
        <ecNumber evidence="3">3.4.21.26</ecNumber>
    </recommendedName>
</protein>
<sequence length="754" mass="84246">MAFTTRLMKLDSFCRYIVEFRCIAQKDNRKIKRNFMKKNTLAFATALALGSVLSVAHANEAAQSSVEQVTPKAITYPTTQKVDVVDDYFGTKMSDPYRWLEDDLSPETAEWVKAQNAVTFDYLSKIPYREQIEERITKLMDYEKQSQPFKEGRFTYFYKNDGLQNQDVLYRQLGDGDAEIFLDPNTFSEDGTTSLAGVSFSRDGSLVAYSISEGGSDWRKVIVLDTETKKPVGETLVDIKFSGISWLGNQGFYYSSYDKPKGSELSAKTDQHKLYFHKLGTKQSEDQLIFGGFEEEKYRYVGGYTSDDERYLFISASVSTSGNKLFFKDLSKPNSPLKTILDNTSSDTWVIDNQGTKLYLVTNLNAPNKRVVTVDASQPQPKNWKDLIPETKNVLRVSTAGGNLFASYIVDAISMVKQYDMNGKLIREIKLPDIGSAYGFSGKKDETEVYYSFTNYKMPSTTYRLNIKDGDSEVYYKSKAPFDPALYDSRQVFYTSKDGTKVPMIITYKKGTPMDGCAPTILYGYGGFNISLTPSFNPTRAAWLELGGVYAVANIRGGGEYGKEWHNAGIQMQKQNVFDDFIAAAEYLIDEKVTSSNKLAINGGSNGGLLVGAVMTQRPELFKVALPAVGVLDMLRYHTFTAGAGWAYDYGTAEQSKEMFQYLKGYSPVHNVKAGVEYPATLITTGDHDDRVVPAHSYKFAAELQSKQAGSNPTLIRIETNAGHGAGTPTRKIIETNADIYSFALFNMGIEKLQ</sequence>
<dbReference type="Pfam" id="PF02897">
    <property type="entry name" value="Peptidase_S9_N"/>
    <property type="match status" value="1"/>
</dbReference>
<evidence type="ECO:0000313" key="9">
    <source>
        <dbReference type="EMBL" id="BAC61811.1"/>
    </source>
</evidence>
<dbReference type="InterPro" id="IPR029058">
    <property type="entry name" value="AB_hydrolase_fold"/>
</dbReference>
<feature type="domain" description="Peptidase S9 prolyl oligopeptidase catalytic" evidence="7">
    <location>
        <begin position="535"/>
        <end position="747"/>
    </location>
</feature>
<keyword evidence="6" id="KW-0720">Serine protease</keyword>
<evidence type="ECO:0000259" key="7">
    <source>
        <dbReference type="Pfam" id="PF00326"/>
    </source>
</evidence>
<dbReference type="InterPro" id="IPR051167">
    <property type="entry name" value="Prolyl_oligopep/macrocyclase"/>
</dbReference>
<dbReference type="FunFam" id="3.40.50.1820:FF:000005">
    <property type="entry name" value="Prolyl endopeptidase"/>
    <property type="match status" value="1"/>
</dbReference>
<dbReference type="Proteomes" id="UP000002493">
    <property type="component" value="Chromosome 2"/>
</dbReference>
<dbReference type="GO" id="GO:0005829">
    <property type="term" value="C:cytosol"/>
    <property type="evidence" value="ECO:0007669"/>
    <property type="project" value="TreeGrafter"/>
</dbReference>
<dbReference type="Gene3D" id="3.40.50.1820">
    <property type="entry name" value="alpha/beta hydrolase"/>
    <property type="match status" value="1"/>
</dbReference>
<dbReference type="SUPFAM" id="SSF50993">
    <property type="entry name" value="Peptidase/esterase 'gauge' domain"/>
    <property type="match status" value="1"/>
</dbReference>
<name>Q87IY8_VIBPA</name>
<keyword evidence="4" id="KW-0645">Protease</keyword>
<dbReference type="GO" id="GO:0004252">
    <property type="term" value="F:serine-type endopeptidase activity"/>
    <property type="evidence" value="ECO:0007669"/>
    <property type="project" value="UniProtKB-EC"/>
</dbReference>
<comment type="similarity">
    <text evidence="2">Belongs to the peptidase S9A family.</text>
</comment>
<evidence type="ECO:0000259" key="8">
    <source>
        <dbReference type="Pfam" id="PF02897"/>
    </source>
</evidence>
<dbReference type="InterPro" id="IPR002470">
    <property type="entry name" value="Peptidase_S9A"/>
</dbReference>
<gene>
    <name evidence="9" type="ordered locus">VPA0468</name>
</gene>
<dbReference type="PROSITE" id="PS00708">
    <property type="entry name" value="PRO_ENDOPEP_SER"/>
    <property type="match status" value="1"/>
</dbReference>
<dbReference type="PRINTS" id="PR00862">
    <property type="entry name" value="PROLIGOPTASE"/>
</dbReference>
<dbReference type="SUPFAM" id="SSF53474">
    <property type="entry name" value="alpha/beta-Hydrolases"/>
    <property type="match status" value="1"/>
</dbReference>
<evidence type="ECO:0000313" key="10">
    <source>
        <dbReference type="Proteomes" id="UP000002493"/>
    </source>
</evidence>
<evidence type="ECO:0000256" key="6">
    <source>
        <dbReference type="ARBA" id="ARBA00022825"/>
    </source>
</evidence>
<dbReference type="EC" id="3.4.21.26" evidence="3"/>
<dbReference type="ESTHER" id="vibpa-VPA0468">
    <property type="family name" value="S9N_PPCE_Peptidase_S9"/>
</dbReference>
<dbReference type="HOGENOM" id="CLU_011290_0_1_6"/>
<dbReference type="PATRIC" id="fig|223926.6.peg.3409"/>
<keyword evidence="5" id="KW-0378">Hydrolase</keyword>
<dbReference type="Gene3D" id="2.130.10.120">
    <property type="entry name" value="Prolyl oligopeptidase, N-terminal domain"/>
    <property type="match status" value="1"/>
</dbReference>
<dbReference type="InterPro" id="IPR001375">
    <property type="entry name" value="Peptidase_S9_cat"/>
</dbReference>
<reference evidence="9 10" key="1">
    <citation type="journal article" date="2003" name="Lancet">
        <title>Genome sequence of Vibrio parahaemolyticus: a pathogenic mechanism distinct from that of V. cholerae.</title>
        <authorList>
            <person name="Makino K."/>
            <person name="Oshima K."/>
            <person name="Kurokawa K."/>
            <person name="Yokoyama K."/>
            <person name="Uda T."/>
            <person name="Tagomori K."/>
            <person name="Iijima Y."/>
            <person name="Najima M."/>
            <person name="Nakano M."/>
            <person name="Yamashita A."/>
            <person name="Kubota Y."/>
            <person name="Kimura S."/>
            <person name="Yasunaga T."/>
            <person name="Honda T."/>
            <person name="Shinagawa H."/>
            <person name="Hattori M."/>
            <person name="Iida T."/>
        </authorList>
    </citation>
    <scope>NUCLEOTIDE SEQUENCE [LARGE SCALE GENOMIC DNA]</scope>
    <source>
        <strain evidence="10">RIMD 2210633</strain>
    </source>
</reference>
<dbReference type="Pfam" id="PF00326">
    <property type="entry name" value="Peptidase_S9"/>
    <property type="match status" value="1"/>
</dbReference>
<evidence type="ECO:0000256" key="4">
    <source>
        <dbReference type="ARBA" id="ARBA00022670"/>
    </source>
</evidence>
<dbReference type="KEGG" id="vpa:VPA0468"/>
<dbReference type="GO" id="GO:0070012">
    <property type="term" value="F:oligopeptidase activity"/>
    <property type="evidence" value="ECO:0007669"/>
    <property type="project" value="TreeGrafter"/>
</dbReference>
<dbReference type="PANTHER" id="PTHR42881:SF2">
    <property type="entry name" value="PROLYL ENDOPEPTIDASE"/>
    <property type="match status" value="1"/>
</dbReference>
<accession>Q87IY8</accession>
<feature type="domain" description="Peptidase S9A N-terminal" evidence="8">
    <location>
        <begin position="77"/>
        <end position="476"/>
    </location>
</feature>
<dbReference type="InterPro" id="IPR002471">
    <property type="entry name" value="Pept_S9_AS"/>
</dbReference>
<proteinExistence type="inferred from homology"/>
<dbReference type="InterPro" id="IPR023302">
    <property type="entry name" value="Pept_S9A_N"/>
</dbReference>
<dbReference type="eggNOG" id="COG1505">
    <property type="taxonomic scope" value="Bacteria"/>
</dbReference>
<evidence type="ECO:0000256" key="2">
    <source>
        <dbReference type="ARBA" id="ARBA00005228"/>
    </source>
</evidence>
<organism evidence="9 10">
    <name type="scientific">Vibrio parahaemolyticus serotype O3:K6 (strain RIMD 2210633)</name>
    <dbReference type="NCBI Taxonomy" id="223926"/>
    <lineage>
        <taxon>Bacteria</taxon>
        <taxon>Pseudomonadati</taxon>
        <taxon>Pseudomonadota</taxon>
        <taxon>Gammaproteobacteria</taxon>
        <taxon>Vibrionales</taxon>
        <taxon>Vibrionaceae</taxon>
        <taxon>Vibrio</taxon>
    </lineage>
</organism>
<comment type="catalytic activity">
    <reaction evidence="1">
        <text>Hydrolysis of Pro-|-Xaa &gt;&gt; Ala-|-Xaa in oligopeptides.</text>
        <dbReference type="EC" id="3.4.21.26"/>
    </reaction>
</comment>
<dbReference type="EMBL" id="BA000032">
    <property type="protein sequence ID" value="BAC61811.1"/>
    <property type="molecule type" value="Genomic_DNA"/>
</dbReference>
<dbReference type="GO" id="GO:0006508">
    <property type="term" value="P:proteolysis"/>
    <property type="evidence" value="ECO:0007669"/>
    <property type="project" value="UniProtKB-KW"/>
</dbReference>
<evidence type="ECO:0000256" key="3">
    <source>
        <dbReference type="ARBA" id="ARBA00011897"/>
    </source>
</evidence>
<dbReference type="PANTHER" id="PTHR42881">
    <property type="entry name" value="PROLYL ENDOPEPTIDASE"/>
    <property type="match status" value="1"/>
</dbReference>
<evidence type="ECO:0000256" key="1">
    <source>
        <dbReference type="ARBA" id="ARBA00001070"/>
    </source>
</evidence>
<dbReference type="AlphaFoldDB" id="Q87IY8"/>
<evidence type="ECO:0000256" key="5">
    <source>
        <dbReference type="ARBA" id="ARBA00022801"/>
    </source>
</evidence>